<evidence type="ECO:0000259" key="12">
    <source>
        <dbReference type="PROSITE" id="PS50846"/>
    </source>
</evidence>
<comment type="subcellular location">
    <subcellularLocation>
        <location evidence="1 10">Periplasm</location>
    </subcellularLocation>
</comment>
<dbReference type="Pfam" id="PF00403">
    <property type="entry name" value="HMA"/>
    <property type="match status" value="1"/>
</dbReference>
<dbReference type="InterPro" id="IPR006121">
    <property type="entry name" value="HMA_dom"/>
</dbReference>
<comment type="similarity">
    <text evidence="2">Belongs to the MerP family.</text>
</comment>
<dbReference type="InterPro" id="IPR011795">
    <property type="entry name" value="MerP"/>
</dbReference>
<evidence type="ECO:0000313" key="14">
    <source>
        <dbReference type="Proteomes" id="UP000008372"/>
    </source>
</evidence>
<reference evidence="13 14" key="1">
    <citation type="journal article" date="2014" name="Environ. Microbiol.">
        <title>Comparative genomics of the marine bacterial genus Glaciecola reveals the high degree of genomic diversity and genomic characteristic for cold adaptation.</title>
        <authorList>
            <person name="Qin Q.L."/>
            <person name="Xie B.B."/>
            <person name="Yu Y."/>
            <person name="Shu Y.L."/>
            <person name="Rong J.C."/>
            <person name="Zhang Y.J."/>
            <person name="Zhao D.L."/>
            <person name="Chen X.L."/>
            <person name="Zhang X.Y."/>
            <person name="Chen B."/>
            <person name="Zhou B.C."/>
            <person name="Zhang Y.Z."/>
        </authorList>
    </citation>
    <scope>NUCLEOTIDE SEQUENCE [LARGE SCALE GENOMIC DNA]</scope>
    <source>
        <strain evidence="13 14">NO2</strain>
    </source>
</reference>
<dbReference type="InterPro" id="IPR017969">
    <property type="entry name" value="Heavy-metal-associated_CS"/>
</dbReference>
<evidence type="ECO:0000256" key="4">
    <source>
        <dbReference type="ARBA" id="ARBA00022466"/>
    </source>
</evidence>
<feature type="signal peptide" evidence="11">
    <location>
        <begin position="1"/>
        <end position="18"/>
    </location>
</feature>
<dbReference type="Gene3D" id="3.30.70.100">
    <property type="match status" value="1"/>
</dbReference>
<accession>A0ABQ0I531</accession>
<dbReference type="NCBIfam" id="TIGR02052">
    <property type="entry name" value="MerP"/>
    <property type="match status" value="1"/>
</dbReference>
<evidence type="ECO:0000256" key="5">
    <source>
        <dbReference type="ARBA" id="ARBA00022723"/>
    </source>
</evidence>
<evidence type="ECO:0000256" key="7">
    <source>
        <dbReference type="ARBA" id="ARBA00022764"/>
    </source>
</evidence>
<gene>
    <name evidence="10 13" type="primary">merP</name>
    <name evidence="13" type="ORF">GAGA_1590</name>
</gene>
<organism evidence="13 14">
    <name type="scientific">Paraglaciecola agarilytica NO2</name>
    <dbReference type="NCBI Taxonomy" id="1125747"/>
    <lineage>
        <taxon>Bacteria</taxon>
        <taxon>Pseudomonadati</taxon>
        <taxon>Pseudomonadota</taxon>
        <taxon>Gammaproteobacteria</taxon>
        <taxon>Alteromonadales</taxon>
        <taxon>Alteromonadaceae</taxon>
        <taxon>Paraglaciecola</taxon>
    </lineage>
</organism>
<dbReference type="PROSITE" id="PS01047">
    <property type="entry name" value="HMA_1"/>
    <property type="match status" value="1"/>
</dbReference>
<keyword evidence="14" id="KW-1185">Reference proteome</keyword>
<keyword evidence="7 10" id="KW-0574">Periplasm</keyword>
<dbReference type="InterPro" id="IPR036163">
    <property type="entry name" value="HMA_dom_sf"/>
</dbReference>
<feature type="chain" id="PRO_5046808725" description="Periplasmic mercury ion-binding protein" evidence="11">
    <location>
        <begin position="19"/>
        <end position="90"/>
    </location>
</feature>
<dbReference type="InterPro" id="IPR001802">
    <property type="entry name" value="MerP/CopZ"/>
</dbReference>
<keyword evidence="8 10" id="KW-0476">Mercury</keyword>
<keyword evidence="6 11" id="KW-0732">Signal</keyword>
<evidence type="ECO:0000313" key="13">
    <source>
        <dbReference type="EMBL" id="GAC04446.1"/>
    </source>
</evidence>
<evidence type="ECO:0000256" key="10">
    <source>
        <dbReference type="RuleBase" id="RU361212"/>
    </source>
</evidence>
<protein>
    <recommendedName>
        <fullName evidence="10">Periplasmic mercury ion-binding protein</fullName>
    </recommendedName>
</protein>
<dbReference type="RefSeq" id="WP_008303173.1">
    <property type="nucleotide sequence ID" value="NZ_BAEK01000027.1"/>
</dbReference>
<dbReference type="SUPFAM" id="SSF55008">
    <property type="entry name" value="HMA, heavy metal-associated domain"/>
    <property type="match status" value="1"/>
</dbReference>
<sequence length="90" mass="9610">MKNTFFLIALLSSPSALAAIQTVTLDVPSMNCVTCPITVKKSLTNVDGVKKADVTYATKLAVVTYDDEKTNVEALVRATTNAGYPSILKD</sequence>
<evidence type="ECO:0000256" key="9">
    <source>
        <dbReference type="ARBA" id="ARBA00045344"/>
    </source>
</evidence>
<comment type="subunit">
    <text evidence="3">Monomer.</text>
</comment>
<evidence type="ECO:0000256" key="6">
    <source>
        <dbReference type="ARBA" id="ARBA00022729"/>
    </source>
</evidence>
<dbReference type="CDD" id="cd00371">
    <property type="entry name" value="HMA"/>
    <property type="match status" value="1"/>
</dbReference>
<evidence type="ECO:0000256" key="1">
    <source>
        <dbReference type="ARBA" id="ARBA00004418"/>
    </source>
</evidence>
<evidence type="ECO:0000256" key="3">
    <source>
        <dbReference type="ARBA" id="ARBA00011245"/>
    </source>
</evidence>
<dbReference type="Proteomes" id="UP000008372">
    <property type="component" value="Unassembled WGS sequence"/>
</dbReference>
<evidence type="ECO:0000256" key="11">
    <source>
        <dbReference type="SAM" id="SignalP"/>
    </source>
</evidence>
<comment type="caution">
    <text evidence="13">The sequence shown here is derived from an EMBL/GenBank/DDBJ whole genome shotgun (WGS) entry which is preliminary data.</text>
</comment>
<evidence type="ECO:0000256" key="8">
    <source>
        <dbReference type="ARBA" id="ARBA00022914"/>
    </source>
</evidence>
<proteinExistence type="inferred from homology"/>
<evidence type="ECO:0000256" key="2">
    <source>
        <dbReference type="ARBA" id="ARBA00005938"/>
    </source>
</evidence>
<dbReference type="PRINTS" id="PR00946">
    <property type="entry name" value="HGSCAVENGER"/>
</dbReference>
<name>A0ABQ0I531_9ALTE</name>
<dbReference type="EMBL" id="BAEK01000027">
    <property type="protein sequence ID" value="GAC04446.1"/>
    <property type="molecule type" value="Genomic_DNA"/>
</dbReference>
<comment type="function">
    <text evidence="9 10">Involved in mercury resistance. Acts as a mercury scavenger that specifically binds to a mercuric ion in the periplasm and probably passes it to the cytoplasmic mercuric reductase MerA via the mercuric transport protein MerT.</text>
</comment>
<keyword evidence="5 10" id="KW-0479">Metal-binding</keyword>
<feature type="domain" description="HMA" evidence="12">
    <location>
        <begin position="21"/>
        <end position="87"/>
    </location>
</feature>
<keyword evidence="4 10" id="KW-0475">Mercuric resistance</keyword>
<dbReference type="PROSITE" id="PS50846">
    <property type="entry name" value="HMA_2"/>
    <property type="match status" value="1"/>
</dbReference>